<feature type="domain" description="FAD/NAD(P)-binding" evidence="1">
    <location>
        <begin position="149"/>
        <end position="437"/>
    </location>
</feature>
<comment type="caution">
    <text evidence="3">The sequence shown here is derived from an EMBL/GenBank/DDBJ whole genome shotgun (WGS) entry which is preliminary data.</text>
</comment>
<dbReference type="PANTHER" id="PTHR42783:SF3">
    <property type="entry name" value="GLUTAMATE SYNTHASE [NADPH] SMALL CHAIN-RELATED"/>
    <property type="match status" value="1"/>
</dbReference>
<dbReference type="SUPFAM" id="SSF51971">
    <property type="entry name" value="Nucleotide-binding domain"/>
    <property type="match status" value="1"/>
</dbReference>
<evidence type="ECO:0000313" key="4">
    <source>
        <dbReference type="Proteomes" id="UP000186308"/>
    </source>
</evidence>
<organism evidence="3 4">
    <name type="scientific">Acidiphilium rubrum</name>
    <dbReference type="NCBI Taxonomy" id="526"/>
    <lineage>
        <taxon>Bacteria</taxon>
        <taxon>Pseudomonadati</taxon>
        <taxon>Pseudomonadota</taxon>
        <taxon>Alphaproteobacteria</taxon>
        <taxon>Acetobacterales</taxon>
        <taxon>Acidocellaceae</taxon>
        <taxon>Acidiphilium</taxon>
    </lineage>
</organism>
<dbReference type="GO" id="GO:0016491">
    <property type="term" value="F:oxidoreductase activity"/>
    <property type="evidence" value="ECO:0007669"/>
    <property type="project" value="InterPro"/>
</dbReference>
<gene>
    <name evidence="3" type="ORF">SAMN05421828_10756</name>
</gene>
<dbReference type="RefSeq" id="WP_051657188.1">
    <property type="nucleotide sequence ID" value="NZ_FTNE01000007.1"/>
</dbReference>
<dbReference type="OrthoDB" id="9803192at2"/>
<dbReference type="PANTHER" id="PTHR42783">
    <property type="entry name" value="GLUTAMATE SYNTHASE [NADPH] SMALL CHAIN"/>
    <property type="match status" value="1"/>
</dbReference>
<name>A0A8G2CJX9_ACIRU</name>
<dbReference type="PRINTS" id="PR00419">
    <property type="entry name" value="ADXRDTASE"/>
</dbReference>
<dbReference type="Pfam" id="PF07992">
    <property type="entry name" value="Pyr_redox_2"/>
    <property type="match status" value="1"/>
</dbReference>
<feature type="domain" description="Dihydroprymidine dehydrogenase" evidence="2">
    <location>
        <begin position="30"/>
        <end position="135"/>
    </location>
</feature>
<dbReference type="InterPro" id="IPR036188">
    <property type="entry name" value="FAD/NAD-bd_sf"/>
</dbReference>
<dbReference type="GO" id="GO:0051536">
    <property type="term" value="F:iron-sulfur cluster binding"/>
    <property type="evidence" value="ECO:0007669"/>
    <property type="project" value="InterPro"/>
</dbReference>
<evidence type="ECO:0000259" key="1">
    <source>
        <dbReference type="Pfam" id="PF07992"/>
    </source>
</evidence>
<dbReference type="InterPro" id="IPR028261">
    <property type="entry name" value="DPD_II"/>
</dbReference>
<dbReference type="Pfam" id="PF14691">
    <property type="entry name" value="Fer4_20"/>
    <property type="match status" value="1"/>
</dbReference>
<accession>A0A8G2CJX9</accession>
<reference evidence="3 4" key="1">
    <citation type="submission" date="2017-01" db="EMBL/GenBank/DDBJ databases">
        <authorList>
            <person name="Varghese N."/>
            <person name="Submissions S."/>
        </authorList>
    </citation>
    <scope>NUCLEOTIDE SEQUENCE [LARGE SCALE GENOMIC DNA]</scope>
    <source>
        <strain evidence="3 4">ATCC 35905</strain>
    </source>
</reference>
<protein>
    <submittedName>
        <fullName evidence="3">Glutamate synthase (NADPH/NADH) small chain</fullName>
    </submittedName>
</protein>
<dbReference type="Gene3D" id="3.50.50.60">
    <property type="entry name" value="FAD/NAD(P)-binding domain"/>
    <property type="match status" value="2"/>
</dbReference>
<keyword evidence="4" id="KW-1185">Reference proteome</keyword>
<evidence type="ECO:0000313" key="3">
    <source>
        <dbReference type="EMBL" id="SIQ63165.1"/>
    </source>
</evidence>
<sequence length="455" mass="47080">MNDRSVPDALLSPPDIACSRLDPVRLETLFADIHPALSPDQAAIAAARCYFCHDAPCIAACPTGIDIPGFIRGIATGNLTGAGQRILKSNILGGSCARVCPTEILCEGACVRTAQEQQPVAIGALQRVATDHAMRAPQSFKRAPATGRHVAIVGAGPAGLACAHALALRGHAVTLFEARDKPGGLNEYGIAAYKLTDDFAAREIAFILGIGGITVKTGQRLGRDIDLPTLRQTHDAVFIALGQAGVKALALPGEDLPQVIDAVDFIAGLRQSHPAAVAIGRRVVVIGGGNTAIDAATQAKRLGAELVTIVYRRDRAAMGATGAEQDWALTNGVALRLWATPVAFEGEGALRAVRFARTALDPAGTLHALADHFTIEADMVLKAVGQTLVAGDATGPALHANRILIDPLTHATSLPGVFAGGDCVAGTDLTVRAVQDGKCAAAAIDRFLDQGAHHG</sequence>
<dbReference type="AlphaFoldDB" id="A0A8G2CJX9"/>
<dbReference type="EMBL" id="FTNE01000007">
    <property type="protein sequence ID" value="SIQ63165.1"/>
    <property type="molecule type" value="Genomic_DNA"/>
</dbReference>
<dbReference type="Gene3D" id="1.10.1060.10">
    <property type="entry name" value="Alpha-helical ferredoxin"/>
    <property type="match status" value="1"/>
</dbReference>
<dbReference type="Proteomes" id="UP000186308">
    <property type="component" value="Unassembled WGS sequence"/>
</dbReference>
<dbReference type="InterPro" id="IPR009051">
    <property type="entry name" value="Helical_ferredxn"/>
</dbReference>
<evidence type="ECO:0000259" key="2">
    <source>
        <dbReference type="Pfam" id="PF14691"/>
    </source>
</evidence>
<dbReference type="SUPFAM" id="SSF46548">
    <property type="entry name" value="alpha-helical ferredoxin"/>
    <property type="match status" value="1"/>
</dbReference>
<proteinExistence type="predicted"/>
<dbReference type="InterPro" id="IPR023753">
    <property type="entry name" value="FAD/NAD-binding_dom"/>
</dbReference>